<dbReference type="Pfam" id="PF12875">
    <property type="entry name" value="DUF3826"/>
    <property type="match status" value="1"/>
</dbReference>
<dbReference type="RefSeq" id="WP_373406351.1">
    <property type="nucleotide sequence ID" value="NZ_JBCFQL010000007.1"/>
</dbReference>
<reference evidence="1 2" key="1">
    <citation type="submission" date="2024-04" db="EMBL/GenBank/DDBJ databases">
        <title>New Clade of Flavobacterium.</title>
        <authorList>
            <person name="Matos L."/>
            <person name="Proenca D.N."/>
            <person name="Fransisco R.M."/>
            <person name="Chung A.P."/>
            <person name="Maccario L."/>
            <person name="Sorensen S.J."/>
            <person name="Morais P.V."/>
        </authorList>
    </citation>
    <scope>NUCLEOTIDE SEQUENCE [LARGE SCALE GENOMIC DNA]</scope>
    <source>
        <strain evidence="1 2">FZUC8N2.13</strain>
    </source>
</reference>
<keyword evidence="2" id="KW-1185">Reference proteome</keyword>
<dbReference type="Proteomes" id="UP001574169">
    <property type="component" value="Unassembled WGS sequence"/>
</dbReference>
<gene>
    <name evidence="1" type="ORF">AAGV28_08295</name>
</gene>
<dbReference type="EMBL" id="JBCFQL010000007">
    <property type="protein sequence ID" value="MFA9191364.1"/>
    <property type="molecule type" value="Genomic_DNA"/>
</dbReference>
<organism evidence="1 2">
    <name type="scientific">Flavobacterium zubiriense</name>
    <dbReference type="NCBI Taxonomy" id="3138075"/>
    <lineage>
        <taxon>Bacteria</taxon>
        <taxon>Pseudomonadati</taxon>
        <taxon>Bacteroidota</taxon>
        <taxon>Flavobacteriia</taxon>
        <taxon>Flavobacteriales</taxon>
        <taxon>Flavobacteriaceae</taxon>
        <taxon>Flavobacterium</taxon>
    </lineage>
</organism>
<proteinExistence type="predicted"/>
<accession>A0ABV4TBA1</accession>
<name>A0ABV4TBA1_9FLAO</name>
<protein>
    <submittedName>
        <fullName evidence="1">DUF3826 domain-containing protein</fullName>
    </submittedName>
</protein>
<evidence type="ECO:0000313" key="1">
    <source>
        <dbReference type="EMBL" id="MFA9191364.1"/>
    </source>
</evidence>
<sequence>MKVQAVVPEITANERAEIDKLMEKARKKAVEYKSMKPISAIFEIYKTQTGQYLNSIGHNWGQMYNDYAKK</sequence>
<comment type="caution">
    <text evidence="1">The sequence shown here is derived from an EMBL/GenBank/DDBJ whole genome shotgun (WGS) entry which is preliminary data.</text>
</comment>
<dbReference type="InterPro" id="IPR024284">
    <property type="entry name" value="DUF3826"/>
</dbReference>
<evidence type="ECO:0000313" key="2">
    <source>
        <dbReference type="Proteomes" id="UP001574169"/>
    </source>
</evidence>